<feature type="transmembrane region" description="Helical" evidence="1">
    <location>
        <begin position="910"/>
        <end position="931"/>
    </location>
</feature>
<feature type="transmembrane region" description="Helical" evidence="1">
    <location>
        <begin position="525"/>
        <end position="549"/>
    </location>
</feature>
<keyword evidence="3" id="KW-1185">Reference proteome</keyword>
<dbReference type="Gene3D" id="1.20.1640.10">
    <property type="entry name" value="Multidrug efflux transporter AcrB transmembrane domain"/>
    <property type="match status" value="2"/>
</dbReference>
<gene>
    <name evidence="2" type="ORF">C6P64_16160</name>
</gene>
<comment type="caution">
    <text evidence="2">The sequence shown here is derived from an EMBL/GenBank/DDBJ whole genome shotgun (WGS) entry which is preliminary data.</text>
</comment>
<dbReference type="GO" id="GO:0042910">
    <property type="term" value="F:xenobiotic transmembrane transporter activity"/>
    <property type="evidence" value="ECO:0007669"/>
    <property type="project" value="TreeGrafter"/>
</dbReference>
<dbReference type="InterPro" id="IPR027463">
    <property type="entry name" value="AcrB_DN_DC_subdom"/>
</dbReference>
<evidence type="ECO:0000313" key="2">
    <source>
        <dbReference type="EMBL" id="PRD64108.1"/>
    </source>
</evidence>
<dbReference type="Pfam" id="PF00873">
    <property type="entry name" value="ACR_tran"/>
    <property type="match status" value="1"/>
</dbReference>
<protein>
    <submittedName>
        <fullName evidence="2">Acriflavin resistance protein</fullName>
    </submittedName>
</protein>
<proteinExistence type="predicted"/>
<dbReference type="SUPFAM" id="SSF82866">
    <property type="entry name" value="Multidrug efflux transporter AcrB transmembrane domain"/>
    <property type="match status" value="2"/>
</dbReference>
<dbReference type="SUPFAM" id="SSF82693">
    <property type="entry name" value="Multidrug efflux transporter AcrB pore domain, PN1, PN2, PC1 and PC2 subdomains"/>
    <property type="match status" value="2"/>
</dbReference>
<dbReference type="EMBL" id="PVLQ01000092">
    <property type="protein sequence ID" value="PRD64108.1"/>
    <property type="molecule type" value="Genomic_DNA"/>
</dbReference>
<dbReference type="Gene3D" id="3.30.2090.10">
    <property type="entry name" value="Multidrug efflux transporter AcrB TolC docking domain, DN and DC subdomains"/>
    <property type="match status" value="2"/>
</dbReference>
<feature type="transmembrane region" description="Helical" evidence="1">
    <location>
        <begin position="885"/>
        <end position="904"/>
    </location>
</feature>
<feature type="transmembrane region" description="Helical" evidence="1">
    <location>
        <begin position="434"/>
        <end position="454"/>
    </location>
</feature>
<dbReference type="PRINTS" id="PR00702">
    <property type="entry name" value="ACRIFLAVINRP"/>
</dbReference>
<feature type="transmembrane region" description="Helical" evidence="1">
    <location>
        <begin position="964"/>
        <end position="982"/>
    </location>
</feature>
<keyword evidence="1" id="KW-0812">Transmembrane</keyword>
<dbReference type="Proteomes" id="UP000238589">
    <property type="component" value="Unassembled WGS sequence"/>
</dbReference>
<dbReference type="RefSeq" id="WP_105749574.1">
    <property type="nucleotide sequence ID" value="NZ_PVLQ01000092.1"/>
</dbReference>
<keyword evidence="1" id="KW-0472">Membrane</keyword>
<sequence length="1032" mass="112019">MKITESALGSSRLTLFVAVLVLVAGVFAFLRFPSQEEPSTTIRDAMIFVSNPGLPVERMEQLVARPLEQRLRELPELKHVVSTVRTGTVIVQVTIQESYPDLAPIWQKVRAKVAEVSPQFPSGTFPPVINDDFGRVAVASIAVTAPGFTMSEMREPLKRLRDRLYELPGVQNISFHGLQDERVYLEFDQARLAGLGLAAPALLQQLQQQNVVLSGGQMVMSGINSALVASGEIRSLQALREFVLSVPDRHGRSENTIRLGDIAQIKVLPADPPDSAAVYQGAPAVVLGVSMRSGQNIQAFGRSLKARVSELQQQLPAGFTLDYVTFQADVVEREMGKMNQVMGETIVIVMAVVVLFLGWRAGVIVGSIVPLTILGTLIAMQFLHIELHSVSMAAIIIALGLLVDNGIVIAEDIERRMVAGEARREACIQAGKSLAIPLLTSSLVIIFAFSPFFFGDTSINEYLRPLVVVLALALLGSWLLCLTVTPLLCYYFLKVSPHATHEANSETRFYRIYRRAINLVLDHKLAFFGAMAVLLTLAMLLLSTVPAGFLPKSDRPQYQVSIELQPGSDSRTTLAKVQEISRWLSDKQVNPEVTTSIGYVADGGPRIILGLNPPLPASHIGYFTVGVTSKNELDTMIARTRDYLSQTYPEVRGEVKRFSLGSSDSGTVAYRIFGPDETVLKGLGEQIKGELRKVAGVVGVRDDWNNRVPRVDVQIDQAKARRLGVTSEDIANSLAARFSGVDVSMLRDGDTLVPVVVRGTAAQRQQTQDVANTLVYPAGATPVPLSAVARVSIGSEPSVIRRRDLSRTLTVEGRSETETAQQVVDRLAPVIAGLKMPPGYSIELGAEIEEAAEANAALSEYLPHAGIAMLILFIWQFGSFRKLMLILSIIPFTLIGVAPALKLAGEPLGFMANFGLLSLAGIIVNNAVLLLERIEAELHAGRSSRDAVITSAVQRLRPIVMTKLTCVAGLVPLLLFGGPLWSGMAITIIGGLALGTLVTLGMVPALYELLFDSRLSRWLDRKYESQATPAPI</sequence>
<dbReference type="PANTHER" id="PTHR32063:SF18">
    <property type="entry name" value="CATION EFFLUX SYSTEM PROTEIN"/>
    <property type="match status" value="1"/>
</dbReference>
<dbReference type="InterPro" id="IPR001036">
    <property type="entry name" value="Acrflvin-R"/>
</dbReference>
<dbReference type="Gene3D" id="3.30.70.1320">
    <property type="entry name" value="Multidrug efflux transporter AcrB pore domain like"/>
    <property type="match status" value="1"/>
</dbReference>
<evidence type="ECO:0000313" key="3">
    <source>
        <dbReference type="Proteomes" id="UP000238589"/>
    </source>
</evidence>
<dbReference type="AlphaFoldDB" id="A0A2S9K0X1"/>
<name>A0A2S9K0X1_9BURK</name>
<feature type="transmembrane region" description="Helical" evidence="1">
    <location>
        <begin position="341"/>
        <end position="359"/>
    </location>
</feature>
<evidence type="ECO:0000256" key="1">
    <source>
        <dbReference type="SAM" id="Phobius"/>
    </source>
</evidence>
<dbReference type="SUPFAM" id="SSF82714">
    <property type="entry name" value="Multidrug efflux transporter AcrB TolC docking domain, DN and DC subdomains"/>
    <property type="match status" value="2"/>
</dbReference>
<organism evidence="2 3">
    <name type="scientific">Malikia granosa</name>
    <dbReference type="NCBI Taxonomy" id="263067"/>
    <lineage>
        <taxon>Bacteria</taxon>
        <taxon>Pseudomonadati</taxon>
        <taxon>Pseudomonadota</taxon>
        <taxon>Betaproteobacteria</taxon>
        <taxon>Burkholderiales</taxon>
        <taxon>Comamonadaceae</taxon>
        <taxon>Malikia</taxon>
    </lineage>
</organism>
<dbReference type="Gene3D" id="3.30.70.1430">
    <property type="entry name" value="Multidrug efflux transporter AcrB pore domain"/>
    <property type="match status" value="2"/>
</dbReference>
<feature type="transmembrane region" description="Helical" evidence="1">
    <location>
        <begin position="364"/>
        <end position="384"/>
    </location>
</feature>
<reference evidence="2 3" key="1">
    <citation type="submission" date="2018-03" db="EMBL/GenBank/DDBJ databases">
        <title>Comparative genomics illustrates the genes involved in a hyperalkaliphilic mechanisms of Serpentinomonas isolated from highly-alkaline calcium-rich serpentinized springs.</title>
        <authorList>
            <person name="Suzuki S."/>
            <person name="Ishii S."/>
            <person name="Walworth N."/>
            <person name="Bird L."/>
            <person name="Kuenen J.G."/>
            <person name="Nealson K.H."/>
        </authorList>
    </citation>
    <scope>NUCLEOTIDE SEQUENCE [LARGE SCALE GENOMIC DNA]</scope>
    <source>
        <strain evidence="2 3">P1</strain>
    </source>
</reference>
<feature type="transmembrane region" description="Helical" evidence="1">
    <location>
        <begin position="861"/>
        <end position="878"/>
    </location>
</feature>
<accession>A0A2S9K0X1</accession>
<dbReference type="OrthoDB" id="9757940at2"/>
<feature type="transmembrane region" description="Helical" evidence="1">
    <location>
        <begin position="390"/>
        <end position="413"/>
    </location>
</feature>
<dbReference type="GO" id="GO:0005886">
    <property type="term" value="C:plasma membrane"/>
    <property type="evidence" value="ECO:0007669"/>
    <property type="project" value="TreeGrafter"/>
</dbReference>
<keyword evidence="1" id="KW-1133">Transmembrane helix</keyword>
<dbReference type="Gene3D" id="3.30.70.1440">
    <property type="entry name" value="Multidrug efflux transporter AcrB pore domain"/>
    <property type="match status" value="1"/>
</dbReference>
<dbReference type="PANTHER" id="PTHR32063">
    <property type="match status" value="1"/>
</dbReference>
<feature type="transmembrane region" description="Helical" evidence="1">
    <location>
        <begin position="466"/>
        <end position="493"/>
    </location>
</feature>
<feature type="transmembrane region" description="Helical" evidence="1">
    <location>
        <begin position="988"/>
        <end position="1011"/>
    </location>
</feature>